<dbReference type="Gene3D" id="1.10.533.10">
    <property type="entry name" value="Death Domain, Fas"/>
    <property type="match status" value="1"/>
</dbReference>
<dbReference type="Proteomes" id="UP000029920">
    <property type="component" value="Unassembled WGS sequence"/>
</dbReference>
<dbReference type="SUPFAM" id="SSF47413">
    <property type="entry name" value="lambda repressor-like DNA-binding domains"/>
    <property type="match status" value="1"/>
</dbReference>
<sequence>MAKNDDNLIKKTCKELGLTYRELGERIGYSEEAISKSARTNKISVPMQRACEMFLQIKELESKVATLNELSLILQKLTIKA</sequence>
<dbReference type="GO" id="GO:0003677">
    <property type="term" value="F:DNA binding"/>
    <property type="evidence" value="ECO:0007669"/>
    <property type="project" value="InterPro"/>
</dbReference>
<gene>
    <name evidence="1" type="ORF">LS72_010495</name>
</gene>
<accession>A0A4U8UBE7</accession>
<proteinExistence type="predicted"/>
<dbReference type="InterPro" id="IPR010982">
    <property type="entry name" value="Lambda_DNA-bd_dom_sf"/>
</dbReference>
<name>A0A4U8UBE7_9HELI</name>
<organism evidence="1 2">
    <name type="scientific">Helicobacter apodemus</name>
    <dbReference type="NCBI Taxonomy" id="135569"/>
    <lineage>
        <taxon>Bacteria</taxon>
        <taxon>Pseudomonadati</taxon>
        <taxon>Campylobacterota</taxon>
        <taxon>Epsilonproteobacteria</taxon>
        <taxon>Campylobacterales</taxon>
        <taxon>Helicobacteraceae</taxon>
        <taxon>Helicobacter</taxon>
    </lineage>
</organism>
<dbReference type="AlphaFoldDB" id="A0A4U8UBE7"/>
<protein>
    <submittedName>
        <fullName evidence="1">XRE family transcriptional regulator</fullName>
    </submittedName>
</protein>
<comment type="caution">
    <text evidence="1">The sequence shown here is derived from an EMBL/GenBank/DDBJ whole genome shotgun (WGS) entry which is preliminary data.</text>
</comment>
<dbReference type="EMBL" id="JRPC02000085">
    <property type="protein sequence ID" value="TLE12555.1"/>
    <property type="molecule type" value="Genomic_DNA"/>
</dbReference>
<evidence type="ECO:0000313" key="1">
    <source>
        <dbReference type="EMBL" id="TLE12555.1"/>
    </source>
</evidence>
<evidence type="ECO:0000313" key="2">
    <source>
        <dbReference type="Proteomes" id="UP000029920"/>
    </source>
</evidence>
<dbReference type="InterPro" id="IPR011029">
    <property type="entry name" value="DEATH-like_dom_sf"/>
</dbReference>
<reference evidence="1 2" key="1">
    <citation type="journal article" date="2014" name="Genome Announc.">
        <title>Draft genome sequences of eight enterohepatic helicobacter species isolated from both laboratory and wild rodents.</title>
        <authorList>
            <person name="Sheh A."/>
            <person name="Shen Z."/>
            <person name="Fox J.G."/>
        </authorList>
    </citation>
    <scope>NUCLEOTIDE SEQUENCE [LARGE SCALE GENOMIC DNA]</scope>
    <source>
        <strain evidence="1 2">MIT-03-7007</strain>
    </source>
</reference>
<keyword evidence="2" id="KW-1185">Reference proteome</keyword>
<dbReference type="RefSeq" id="WP_034555669.1">
    <property type="nucleotide sequence ID" value="NZ_JRPC02000085.1"/>
</dbReference>